<dbReference type="EMBL" id="MN740161">
    <property type="protein sequence ID" value="QHT90857.1"/>
    <property type="molecule type" value="Genomic_DNA"/>
</dbReference>
<dbReference type="InterPro" id="IPR000719">
    <property type="entry name" value="Prot_kinase_dom"/>
</dbReference>
<dbReference type="PROSITE" id="PS50011">
    <property type="entry name" value="PROTEIN_KINASE_DOM"/>
    <property type="match status" value="1"/>
</dbReference>
<dbReference type="InterPro" id="IPR008271">
    <property type="entry name" value="Ser/Thr_kinase_AS"/>
</dbReference>
<protein>
    <recommendedName>
        <fullName evidence="1">Protein kinase domain-containing protein</fullName>
    </recommendedName>
</protein>
<dbReference type="GO" id="GO:0005524">
    <property type="term" value="F:ATP binding"/>
    <property type="evidence" value="ECO:0007669"/>
    <property type="project" value="InterPro"/>
</dbReference>
<proteinExistence type="predicted"/>
<dbReference type="PROSITE" id="PS51257">
    <property type="entry name" value="PROKAR_LIPOPROTEIN"/>
    <property type="match status" value="1"/>
</dbReference>
<dbReference type="GO" id="GO:0004672">
    <property type="term" value="F:protein kinase activity"/>
    <property type="evidence" value="ECO:0007669"/>
    <property type="project" value="InterPro"/>
</dbReference>
<evidence type="ECO:0000259" key="1">
    <source>
        <dbReference type="PROSITE" id="PS50011"/>
    </source>
</evidence>
<name>A0A6C0IG34_9ZZZZ</name>
<organism evidence="2">
    <name type="scientific">viral metagenome</name>
    <dbReference type="NCBI Taxonomy" id="1070528"/>
    <lineage>
        <taxon>unclassified sequences</taxon>
        <taxon>metagenomes</taxon>
        <taxon>organismal metagenomes</taxon>
    </lineage>
</organism>
<accession>A0A6C0IG34</accession>
<sequence>MISKTNIMCIIYIMVQKINKTMGGNAIASGGYGCVFSPALQCDGSSKRQIGKISKLMTEKHAKKEYEEITKFKEILKDIPNYIDYFLLNDITICKPAKISSSDLADFNKKCKALPKDKITKQNINNNLNKLLTINMPNGGKPVDDFIYDNGSFDKLYRVNDSLIDLFKNGIIPMNKKYIYHCDIKDSNILVEESQKRIVTRLIDWGLSTEYKPFKNETFPKTWRNRPLQYNVPFSVIIFSDAFVYKYTEYIKNGGKIDKTSLKPFVINYLHFWIQERGSGHYKIINEIIYILYSNELTTLKEEDKKQIIENDFTLVYITDYIVNILIHYTEFRKDGSLNLREYLDNVFIENVDVWGFCICYFPYLEIFYNNYNKLVPNEIEIFDNIKTLFITLYTTSNEKLNKENIIVNLQNLGNLIKSSMKFNDLDNSLASGIKIKNKNIKISNRKKIVKNISKVSFKKIPKSKTRKFKKLLLLSAKLKK</sequence>
<dbReference type="AlphaFoldDB" id="A0A6C0IG34"/>
<dbReference type="SUPFAM" id="SSF56112">
    <property type="entry name" value="Protein kinase-like (PK-like)"/>
    <property type="match status" value="1"/>
</dbReference>
<dbReference type="PROSITE" id="PS00108">
    <property type="entry name" value="PROTEIN_KINASE_ST"/>
    <property type="match status" value="1"/>
</dbReference>
<feature type="domain" description="Protein kinase" evidence="1">
    <location>
        <begin position="21"/>
        <end position="349"/>
    </location>
</feature>
<evidence type="ECO:0000313" key="2">
    <source>
        <dbReference type="EMBL" id="QHT90857.1"/>
    </source>
</evidence>
<reference evidence="2" key="1">
    <citation type="journal article" date="2020" name="Nature">
        <title>Giant virus diversity and host interactions through global metagenomics.</title>
        <authorList>
            <person name="Schulz F."/>
            <person name="Roux S."/>
            <person name="Paez-Espino D."/>
            <person name="Jungbluth S."/>
            <person name="Walsh D.A."/>
            <person name="Denef V.J."/>
            <person name="McMahon K.D."/>
            <person name="Konstantinidis K.T."/>
            <person name="Eloe-Fadrosh E.A."/>
            <person name="Kyrpides N.C."/>
            <person name="Woyke T."/>
        </authorList>
    </citation>
    <scope>NUCLEOTIDE SEQUENCE</scope>
    <source>
        <strain evidence="2">GVMAG-M-3300023184-72</strain>
    </source>
</reference>
<dbReference type="InterPro" id="IPR011009">
    <property type="entry name" value="Kinase-like_dom_sf"/>
</dbReference>
<dbReference type="Gene3D" id="1.10.510.10">
    <property type="entry name" value="Transferase(Phosphotransferase) domain 1"/>
    <property type="match status" value="1"/>
</dbReference>